<dbReference type="SUPFAM" id="SSF46894">
    <property type="entry name" value="C-terminal effector domain of the bipartite response regulators"/>
    <property type="match status" value="1"/>
</dbReference>
<dbReference type="InterPro" id="IPR016032">
    <property type="entry name" value="Sig_transdc_resp-reg_C-effctor"/>
</dbReference>
<dbReference type="PRINTS" id="PR00038">
    <property type="entry name" value="HTHLUXR"/>
</dbReference>
<reference evidence="2 3" key="1">
    <citation type="submission" date="2019-09" db="EMBL/GenBank/DDBJ databases">
        <title>Nocardioides panacisoli sp. nov., isolated from the soil of a ginseng field.</title>
        <authorList>
            <person name="Cho C."/>
        </authorList>
    </citation>
    <scope>NUCLEOTIDE SEQUENCE [LARGE SCALE GENOMIC DNA]</scope>
    <source>
        <strain evidence="2 3">BN140041</strain>
    </source>
</reference>
<dbReference type="InterPro" id="IPR027417">
    <property type="entry name" value="P-loop_NTPase"/>
</dbReference>
<dbReference type="SUPFAM" id="SSF48452">
    <property type="entry name" value="TPR-like"/>
    <property type="match status" value="1"/>
</dbReference>
<dbReference type="Proteomes" id="UP000324351">
    <property type="component" value="Unassembled WGS sequence"/>
</dbReference>
<dbReference type="Pfam" id="PF00196">
    <property type="entry name" value="GerE"/>
    <property type="match status" value="1"/>
</dbReference>
<dbReference type="InterPro" id="IPR000792">
    <property type="entry name" value="Tscrpt_reg_LuxR_C"/>
</dbReference>
<sequence length="766" mass="84357">MTTTPEPLPVEVTTYVGRESETAELRRLIDVSSIVTLTGPGGVGKTRLASRVAAAVADQFADGVLFVTLADLREGALLASTAAEAVGVADRSTRSPLDLVVSELRDRSVLLVLDNCEHLVEECAALVDTLVRACPGLVVLATSRQSLGVEGERILPVRPLSIPEPGEATGRLLEYDAARLFVDRATAVVPDFAITPENAEDVVRLCHQLDGLPLAIELAAVRLRALSVRQVCERLDRQFTLLKGPRRIGPARHETLRGLIDWSYELCSAQERLLWKRLSVFAGSVFLDAAEAVCSGDGLETDEILDVIDGLIDKSILLRVEQAGIVRFRMLETVRQYGQDRLRDADDLSHWQRRHRDFYVGLTAQFAAEWVGPDQAAWIERLGREHSNLRLALDFCAQDPAEAAIGMEMAHSFKEYWVLRGFNTEGRIQISKLLEVAAPNAPGRAKLMWNYAFLAIVQGDEPAYEVALAEGKQLAAANGDDLAAAYCQHVEAYHALIGNDMPTAVDLFGRAARSLHELGDLGGELWSTYNFGIALALNGDLDRGRAVLRECIDEYAARGEWFWRCWALWSLGAAEYLAGDLVESRKLCEVVLRRQMELRDRAIIAFALTVLSGVAARTLHDRRSARLFGAAATVWRSLGTSPRRYGAFAPQVENDTAEVTGRLGWDTAAEEFTVGAEMTLTEVLEYALTSWDDEQLDAPPASPLTPREQQVAELVARGMTNREIADELVIAQRTAETHVEHILSKLGFNNRSQVASWVTERRATVT</sequence>
<dbReference type="GO" id="GO:0003677">
    <property type="term" value="F:DNA binding"/>
    <property type="evidence" value="ECO:0007669"/>
    <property type="project" value="InterPro"/>
</dbReference>
<dbReference type="InterPro" id="IPR036388">
    <property type="entry name" value="WH-like_DNA-bd_sf"/>
</dbReference>
<dbReference type="InterPro" id="IPR049945">
    <property type="entry name" value="AAA_22"/>
</dbReference>
<dbReference type="PANTHER" id="PTHR47691">
    <property type="entry name" value="REGULATOR-RELATED"/>
    <property type="match status" value="1"/>
</dbReference>
<gene>
    <name evidence="2" type="ORF">F0U47_14660</name>
</gene>
<organism evidence="2 3">
    <name type="scientific">Nocardioides antri</name>
    <dbReference type="NCBI Taxonomy" id="2607659"/>
    <lineage>
        <taxon>Bacteria</taxon>
        <taxon>Bacillati</taxon>
        <taxon>Actinomycetota</taxon>
        <taxon>Actinomycetes</taxon>
        <taxon>Propionibacteriales</taxon>
        <taxon>Nocardioidaceae</taxon>
        <taxon>Nocardioides</taxon>
    </lineage>
</organism>
<dbReference type="GO" id="GO:0006355">
    <property type="term" value="P:regulation of DNA-templated transcription"/>
    <property type="evidence" value="ECO:0007669"/>
    <property type="project" value="InterPro"/>
</dbReference>
<dbReference type="AlphaFoldDB" id="A0A5B1M222"/>
<feature type="domain" description="HTH luxR-type" evidence="1">
    <location>
        <begin position="697"/>
        <end position="762"/>
    </location>
</feature>
<dbReference type="CDD" id="cd06170">
    <property type="entry name" value="LuxR_C_like"/>
    <property type="match status" value="1"/>
</dbReference>
<proteinExistence type="predicted"/>
<dbReference type="PROSITE" id="PS50043">
    <property type="entry name" value="HTH_LUXR_2"/>
    <property type="match status" value="1"/>
</dbReference>
<dbReference type="RefSeq" id="WP_149751225.1">
    <property type="nucleotide sequence ID" value="NZ_VUJW01000009.1"/>
</dbReference>
<name>A0A5B1M222_9ACTN</name>
<dbReference type="EMBL" id="VUJW01000009">
    <property type="protein sequence ID" value="KAA1426149.1"/>
    <property type="molecule type" value="Genomic_DNA"/>
</dbReference>
<dbReference type="Gene3D" id="1.25.40.10">
    <property type="entry name" value="Tetratricopeptide repeat domain"/>
    <property type="match status" value="1"/>
</dbReference>
<comment type="caution">
    <text evidence="2">The sequence shown here is derived from an EMBL/GenBank/DDBJ whole genome shotgun (WGS) entry which is preliminary data.</text>
</comment>
<dbReference type="PANTHER" id="PTHR47691:SF3">
    <property type="entry name" value="HTH-TYPE TRANSCRIPTIONAL REGULATOR RV0890C-RELATED"/>
    <property type="match status" value="1"/>
</dbReference>
<reference evidence="2 3" key="2">
    <citation type="submission" date="2019-09" db="EMBL/GenBank/DDBJ databases">
        <authorList>
            <person name="Jin C."/>
        </authorList>
    </citation>
    <scope>NUCLEOTIDE SEQUENCE [LARGE SCALE GENOMIC DNA]</scope>
    <source>
        <strain evidence="2 3">BN140041</strain>
    </source>
</reference>
<protein>
    <submittedName>
        <fullName evidence="2">AAA family ATPase</fullName>
    </submittedName>
</protein>
<keyword evidence="3" id="KW-1185">Reference proteome</keyword>
<evidence type="ECO:0000313" key="2">
    <source>
        <dbReference type="EMBL" id="KAA1426149.1"/>
    </source>
</evidence>
<dbReference type="PRINTS" id="PR00364">
    <property type="entry name" value="DISEASERSIST"/>
</dbReference>
<dbReference type="Gene3D" id="1.10.10.10">
    <property type="entry name" value="Winged helix-like DNA-binding domain superfamily/Winged helix DNA-binding domain"/>
    <property type="match status" value="1"/>
</dbReference>
<dbReference type="GO" id="GO:0016887">
    <property type="term" value="F:ATP hydrolysis activity"/>
    <property type="evidence" value="ECO:0007669"/>
    <property type="project" value="InterPro"/>
</dbReference>
<evidence type="ECO:0000313" key="3">
    <source>
        <dbReference type="Proteomes" id="UP000324351"/>
    </source>
</evidence>
<dbReference type="Gene3D" id="3.40.50.300">
    <property type="entry name" value="P-loop containing nucleotide triphosphate hydrolases"/>
    <property type="match status" value="1"/>
</dbReference>
<dbReference type="SMART" id="SM00421">
    <property type="entry name" value="HTH_LUXR"/>
    <property type="match status" value="1"/>
</dbReference>
<dbReference type="InterPro" id="IPR011990">
    <property type="entry name" value="TPR-like_helical_dom_sf"/>
</dbReference>
<dbReference type="SUPFAM" id="SSF52540">
    <property type="entry name" value="P-loop containing nucleoside triphosphate hydrolases"/>
    <property type="match status" value="1"/>
</dbReference>
<dbReference type="InterPro" id="IPR058852">
    <property type="entry name" value="HTH_77"/>
</dbReference>
<evidence type="ECO:0000259" key="1">
    <source>
        <dbReference type="PROSITE" id="PS50043"/>
    </source>
</evidence>
<accession>A0A5B1M222</accession>
<dbReference type="Pfam" id="PF13401">
    <property type="entry name" value="AAA_22"/>
    <property type="match status" value="1"/>
</dbReference>
<dbReference type="Pfam" id="PF25872">
    <property type="entry name" value="HTH_77"/>
    <property type="match status" value="1"/>
</dbReference>